<dbReference type="CDD" id="cd00267">
    <property type="entry name" value="ABC_ATPase"/>
    <property type="match status" value="1"/>
</dbReference>
<accession>A0A271J396</accession>
<dbReference type="EMBL" id="MQWD01000001">
    <property type="protein sequence ID" value="PAP78001.1"/>
    <property type="molecule type" value="Genomic_DNA"/>
</dbReference>
<protein>
    <recommendedName>
        <fullName evidence="2">ATPase AAA-type core domain-containing protein</fullName>
    </recommendedName>
</protein>
<dbReference type="GO" id="GO:0005524">
    <property type="term" value="F:ATP binding"/>
    <property type="evidence" value="ECO:0007669"/>
    <property type="project" value="InterPro"/>
</dbReference>
<dbReference type="PANTHER" id="PTHR43581:SF2">
    <property type="entry name" value="EXCINUCLEASE ATPASE SUBUNIT"/>
    <property type="match status" value="1"/>
</dbReference>
<dbReference type="RefSeq" id="WP_095511670.1">
    <property type="nucleotide sequence ID" value="NZ_MQWD01000001.1"/>
</dbReference>
<keyword evidence="4" id="KW-1185">Reference proteome</keyword>
<dbReference type="Pfam" id="PF13304">
    <property type="entry name" value="AAA_21"/>
    <property type="match status" value="1"/>
</dbReference>
<reference evidence="3 4" key="1">
    <citation type="submission" date="2016-11" db="EMBL/GenBank/DDBJ databases">
        <title>Study of marine rhodopsin-containing bacteria.</title>
        <authorList>
            <person name="Yoshizawa S."/>
            <person name="Kumagai Y."/>
            <person name="Kogure K."/>
        </authorList>
    </citation>
    <scope>NUCLEOTIDE SEQUENCE [LARGE SCALE GENOMIC DNA]</scope>
    <source>
        <strain evidence="3 4">SAORIC-28</strain>
    </source>
</reference>
<evidence type="ECO:0000313" key="4">
    <source>
        <dbReference type="Proteomes" id="UP000216339"/>
    </source>
</evidence>
<organism evidence="3 4">
    <name type="scientific">Rubrivirga marina</name>
    <dbReference type="NCBI Taxonomy" id="1196024"/>
    <lineage>
        <taxon>Bacteria</taxon>
        <taxon>Pseudomonadati</taxon>
        <taxon>Rhodothermota</taxon>
        <taxon>Rhodothermia</taxon>
        <taxon>Rhodothermales</taxon>
        <taxon>Rubricoccaceae</taxon>
        <taxon>Rubrivirga</taxon>
    </lineage>
</organism>
<comment type="caution">
    <text evidence="3">The sequence shown here is derived from an EMBL/GenBank/DDBJ whole genome shotgun (WGS) entry which is preliminary data.</text>
</comment>
<proteinExistence type="predicted"/>
<dbReference type="Proteomes" id="UP000216339">
    <property type="component" value="Unassembled WGS sequence"/>
</dbReference>
<evidence type="ECO:0000313" key="3">
    <source>
        <dbReference type="EMBL" id="PAP78001.1"/>
    </source>
</evidence>
<dbReference type="OrthoDB" id="9815944at2"/>
<keyword evidence="1" id="KW-0175">Coiled coil</keyword>
<dbReference type="InterPro" id="IPR051396">
    <property type="entry name" value="Bact_Antivir_Def_Nuclease"/>
</dbReference>
<dbReference type="GO" id="GO:0016887">
    <property type="term" value="F:ATP hydrolysis activity"/>
    <property type="evidence" value="ECO:0007669"/>
    <property type="project" value="InterPro"/>
</dbReference>
<dbReference type="InterPro" id="IPR003959">
    <property type="entry name" value="ATPase_AAA_core"/>
</dbReference>
<feature type="domain" description="ATPase AAA-type core" evidence="2">
    <location>
        <begin position="333"/>
        <end position="410"/>
    </location>
</feature>
<dbReference type="Gene3D" id="3.40.50.300">
    <property type="entry name" value="P-loop containing nucleotide triphosphate hydrolases"/>
    <property type="match status" value="1"/>
</dbReference>
<evidence type="ECO:0000259" key="2">
    <source>
        <dbReference type="Pfam" id="PF13304"/>
    </source>
</evidence>
<name>A0A271J396_9BACT</name>
<gene>
    <name evidence="3" type="ORF">BSZ37_16915</name>
</gene>
<feature type="coiled-coil region" evidence="1">
    <location>
        <begin position="77"/>
        <end position="104"/>
    </location>
</feature>
<sequence length="677" mass="73836">MADETAQPTGDEDATARVPWTIRIIGEHLSIKDFVWEEVPPFAVLTGPNGIGKSHLLSAIREGASVISEGVDSLMRADEARRNVDVYLNQLNRAEANLNGLLAQGAPGRDVTMARRTRDSVVKSLERTREAMVVRLPNPLLQVDGVTPWFTEEWFGSVEVGLRPEDVVLVADAFQTIRQAETPPAGLAATVRRLLEDASRHRGNRDQRHAAERMMRGLAESGLRLAGSDGDPSDDFSEEDLLNAIVRTPGLLTDMNDPARGVEIAFLQYRAALVRHFLAHGTDRAAATRAVGRPPWEIIDEVLESAGFPYKVVAPSSTSLYDPYTLTFEAPNGTVTPSMLSSGERTLLGIVCALFAGGHGGGLPRLLLLDEPDAHLHPSITERVLHSIRDRIVGEYGVRVILTTHSPSTVALSPDESVFVMKRCRVERPADRWAAVSKLTTGIVTVGPSTKHVFTEDQDDVEFYEAVLGVLESNADLDFPSGRLAFLRANKDTNRPGGGGRAKVIEWVSDMDAPHVFGLIDYDDGDTPGHPRVRRIGRYAIENYLLDPPILAAFLSRDHSPIVVVGFEPFAGKEGAIAEATSAQVQAVVDGVAAALLEAWDEADRPTTTERRRVDYVTGQSVEMPAWLHTKRGKDLVSHVKATFGKGYRPDALRAFIASFGMVPTELADVLRQIAES</sequence>
<dbReference type="InterPro" id="IPR027417">
    <property type="entry name" value="P-loop_NTPase"/>
</dbReference>
<dbReference type="AlphaFoldDB" id="A0A271J396"/>
<evidence type="ECO:0000256" key="1">
    <source>
        <dbReference type="SAM" id="Coils"/>
    </source>
</evidence>
<dbReference type="PANTHER" id="PTHR43581">
    <property type="entry name" value="ATP/GTP PHOSPHATASE"/>
    <property type="match status" value="1"/>
</dbReference>
<dbReference type="SUPFAM" id="SSF52540">
    <property type="entry name" value="P-loop containing nucleoside triphosphate hydrolases"/>
    <property type="match status" value="1"/>
</dbReference>